<reference evidence="1" key="1">
    <citation type="submission" date="2020-08" db="EMBL/GenBank/DDBJ databases">
        <title>Genome sequencing and assembly of the red palm weevil Rhynchophorus ferrugineus.</title>
        <authorList>
            <person name="Dias G.B."/>
            <person name="Bergman C.M."/>
            <person name="Manee M."/>
        </authorList>
    </citation>
    <scope>NUCLEOTIDE SEQUENCE</scope>
    <source>
        <strain evidence="1">AA-2017</strain>
        <tissue evidence="1">Whole larva</tissue>
    </source>
</reference>
<keyword evidence="2" id="KW-1185">Reference proteome</keyword>
<comment type="caution">
    <text evidence="1">The sequence shown here is derived from an EMBL/GenBank/DDBJ whole genome shotgun (WGS) entry which is preliminary data.</text>
</comment>
<sequence length="39" mass="4106">MLVDEIAKQLGGLARMNGSEIDEKSPITSRGGYGELGVL</sequence>
<accession>A0A834IEA3</accession>
<organism evidence="1 2">
    <name type="scientific">Rhynchophorus ferrugineus</name>
    <name type="common">Red palm weevil</name>
    <name type="synonym">Curculio ferrugineus</name>
    <dbReference type="NCBI Taxonomy" id="354439"/>
    <lineage>
        <taxon>Eukaryota</taxon>
        <taxon>Metazoa</taxon>
        <taxon>Ecdysozoa</taxon>
        <taxon>Arthropoda</taxon>
        <taxon>Hexapoda</taxon>
        <taxon>Insecta</taxon>
        <taxon>Pterygota</taxon>
        <taxon>Neoptera</taxon>
        <taxon>Endopterygota</taxon>
        <taxon>Coleoptera</taxon>
        <taxon>Polyphaga</taxon>
        <taxon>Cucujiformia</taxon>
        <taxon>Curculionidae</taxon>
        <taxon>Dryophthorinae</taxon>
        <taxon>Rhynchophorus</taxon>
    </lineage>
</organism>
<dbReference type="EMBL" id="JAACXV010006334">
    <property type="protein sequence ID" value="KAF7276503.1"/>
    <property type="molecule type" value="Genomic_DNA"/>
</dbReference>
<dbReference type="Proteomes" id="UP000625711">
    <property type="component" value="Unassembled WGS sequence"/>
</dbReference>
<name>A0A834IEA3_RHYFE</name>
<feature type="non-terminal residue" evidence="1">
    <location>
        <position position="39"/>
    </location>
</feature>
<evidence type="ECO:0000313" key="2">
    <source>
        <dbReference type="Proteomes" id="UP000625711"/>
    </source>
</evidence>
<dbReference type="AlphaFoldDB" id="A0A834IEA3"/>
<proteinExistence type="predicted"/>
<protein>
    <submittedName>
        <fullName evidence="1">Uncharacterized protein</fullName>
    </submittedName>
</protein>
<evidence type="ECO:0000313" key="1">
    <source>
        <dbReference type="EMBL" id="KAF7276503.1"/>
    </source>
</evidence>
<gene>
    <name evidence="1" type="ORF">GWI33_010217</name>
</gene>